<dbReference type="InterPro" id="IPR000253">
    <property type="entry name" value="FHA_dom"/>
</dbReference>
<dbReference type="PANTHER" id="PTHR18853">
    <property type="entry name" value="FORKHEAD-ASSOCIATED DOMAIN-CONTAINING PROTEIN 1-RELATED"/>
    <property type="match status" value="1"/>
</dbReference>
<dbReference type="Gene3D" id="1.10.287.1490">
    <property type="match status" value="1"/>
</dbReference>
<dbReference type="PANTHER" id="PTHR18853:SF10">
    <property type="entry name" value="FHA DOMAIN-CONTAINING PROTEIN"/>
    <property type="match status" value="1"/>
</dbReference>
<feature type="region of interest" description="Disordered" evidence="2">
    <location>
        <begin position="1008"/>
        <end position="1038"/>
    </location>
</feature>
<reference evidence="4" key="1">
    <citation type="submission" date="2025-08" db="UniProtKB">
        <authorList>
            <consortium name="Ensembl"/>
        </authorList>
    </citation>
    <scope>IDENTIFICATION</scope>
</reference>
<evidence type="ECO:0000256" key="2">
    <source>
        <dbReference type="SAM" id="MobiDB-lite"/>
    </source>
</evidence>
<feature type="region of interest" description="Disordered" evidence="2">
    <location>
        <begin position="150"/>
        <end position="204"/>
    </location>
</feature>
<feature type="compositionally biased region" description="Polar residues" evidence="2">
    <location>
        <begin position="182"/>
        <end position="192"/>
    </location>
</feature>
<dbReference type="Pfam" id="PF00498">
    <property type="entry name" value="FHA"/>
    <property type="match status" value="1"/>
</dbReference>
<dbReference type="InterPro" id="IPR052642">
    <property type="entry name" value="CC-FHA_domain"/>
</dbReference>
<keyword evidence="1" id="KW-0175">Coiled coil</keyword>
<evidence type="ECO:0000313" key="4">
    <source>
        <dbReference type="Ensembl" id="ENSCCRP00020100069.1"/>
    </source>
</evidence>
<feature type="domain" description="FHA" evidence="3">
    <location>
        <begin position="50"/>
        <end position="101"/>
    </location>
</feature>
<evidence type="ECO:0000259" key="3">
    <source>
        <dbReference type="PROSITE" id="PS50006"/>
    </source>
</evidence>
<sequence>MTANLTESVSVRTFSAILFTRLQFVFRQQVEMRGYLKTLNWVFKLQPKSTTIGRHKDSDLCLQNSGVDECHATIDWCEADGCYVIHDLNSAHGTYVNDCRIHNATVRLSPGDQLHFGYGGSTYELCTDIEKSFPHLAAQSPIPQAWVRARTPSVSPHPPTRPRPVSAGSKRGPNAPDRKTQSSRPGSWSGNTGKACYLRSRTQPNNSQNIHILPMEEDERLHRQGDGHVRVSVCFEDESQRKDDAIMALKEEVSALRLQLSQKKQGDPDVTHRLRCLESDIKEKKDQIQQLKEQMLKLQRCSGEMLGQAVTERDQKISNLLEQMDKLRNEKNSSAALVGSLKKDVSAREKHILKLAAEVDKLKQDVRQKDVKLTSMMDKLKDTQKLQNELLARQSEVESLKKEQASLLTEIDTLKQLHQQTQQREQRVQEELKHKQSRFDSFRDWIVKTVHVSDKESDQKVLDCLTELMEQMAMYKTKVHDFEMKLKEEAHTQREMLDETQKFRARLQECQRRVQDACVADKVLREISGLQDMNLSPALSWIQDHSLSILNVLYRVLQSAAQRLQTAGVDVSLKTGGISGALQILCQDHMDVQSQLRKLKVLQQSISKSVKESESDSKETSFFPALKSEREKVQETEIQRRDLQSRLEFMQKQFEMEKLQAAEGQREMKNTLMRQLEEVMADLQSVRETESALRREIETRKAEWQSKMEEAKIREAELKEMLGELHLKEEERSEKMKQFEEREAKALQRGAEEERKKHRVEVEEYREQVRQHAYTIVAMETQINEARQSEERWKEMEKERDSLKEQLKEALGRLEGFESNSTSYTSEKQQEPDQTITSLRASLVSSQQEVVSQSEIINALSRDLAQAHARLSDMTGELSEQQKLELESHKALVVDQKIQLSMLTQKLTMMSQLVQQKDEETKKLGEKLRQTKEDWKSKAAAYREMENTSLFPLQTSRNTKDVAVMTAPNDVINQGSKHKGHRREEAILQQQEGLRDMRERIRALELKWPSKRLSQQGEQERQGQKKTQRLQRSAARRGSVSSVSGFAFPEALTEAARERTARLDMSDALELSERTYLELARVLHEALELSDSELSGCASLKHLPPDERQHIVSMRQTDLEFLRTRLDLQNRQSQQQDLLLQENQREIHTLRESQVLGFQMQAELESVKAELETQRQETEQLRQALQDSINQLQRNQQERSVTNRNNRSLSMERTDRKSGRVGHHNCIPNESYEKTPAVKKWTSQMRLKRRESDLDNLKKEMGQKQQICSMVSDLPNPLQAPESSQHLLLTEAH</sequence>
<dbReference type="PROSITE" id="PS50006">
    <property type="entry name" value="FHA_DOMAIN"/>
    <property type="match status" value="1"/>
</dbReference>
<dbReference type="InterPro" id="IPR008984">
    <property type="entry name" value="SMAD_FHA_dom_sf"/>
</dbReference>
<evidence type="ECO:0000256" key="1">
    <source>
        <dbReference type="SAM" id="Coils"/>
    </source>
</evidence>
<organism evidence="4 5">
    <name type="scientific">Cyprinus carpio</name>
    <name type="common">Common carp</name>
    <dbReference type="NCBI Taxonomy" id="7962"/>
    <lineage>
        <taxon>Eukaryota</taxon>
        <taxon>Metazoa</taxon>
        <taxon>Chordata</taxon>
        <taxon>Craniata</taxon>
        <taxon>Vertebrata</taxon>
        <taxon>Euteleostomi</taxon>
        <taxon>Actinopterygii</taxon>
        <taxon>Neopterygii</taxon>
        <taxon>Teleostei</taxon>
        <taxon>Ostariophysi</taxon>
        <taxon>Cypriniformes</taxon>
        <taxon>Cyprinidae</taxon>
        <taxon>Cyprininae</taxon>
        <taxon>Cyprinus</taxon>
    </lineage>
</organism>
<dbReference type="CDD" id="cd22700">
    <property type="entry name" value="FHA_FHAD1"/>
    <property type="match status" value="1"/>
</dbReference>
<feature type="coiled-coil region" evidence="1">
    <location>
        <begin position="274"/>
        <end position="337"/>
    </location>
</feature>
<dbReference type="SUPFAM" id="SSF49879">
    <property type="entry name" value="SMAD/FHA domain"/>
    <property type="match status" value="1"/>
</dbReference>
<feature type="compositionally biased region" description="Polar residues" evidence="2">
    <location>
        <begin position="1191"/>
        <end position="1209"/>
    </location>
</feature>
<dbReference type="Proteomes" id="UP000694701">
    <property type="component" value="Unplaced"/>
</dbReference>
<accession>A0A8C2JW82</accession>
<proteinExistence type="predicted"/>
<dbReference type="Ensembl" id="ENSCCRT00020109404.1">
    <property type="protein sequence ID" value="ENSCCRP00020100069.1"/>
    <property type="gene ID" value="ENSCCRG00020045978.1"/>
</dbReference>
<protein>
    <recommendedName>
        <fullName evidence="3">FHA domain-containing protein</fullName>
    </recommendedName>
</protein>
<name>A0A8C2JW82_CYPCA</name>
<feature type="coiled-coil region" evidence="1">
    <location>
        <begin position="626"/>
        <end position="820"/>
    </location>
</feature>
<dbReference type="Gene3D" id="2.60.200.20">
    <property type="match status" value="1"/>
</dbReference>
<evidence type="ECO:0000313" key="5">
    <source>
        <dbReference type="Proteomes" id="UP000694701"/>
    </source>
</evidence>
<dbReference type="SMART" id="SM00240">
    <property type="entry name" value="FHA"/>
    <property type="match status" value="1"/>
</dbReference>
<feature type="region of interest" description="Disordered" evidence="2">
    <location>
        <begin position="1191"/>
        <end position="1230"/>
    </location>
</feature>
<feature type="coiled-coil region" evidence="1">
    <location>
        <begin position="383"/>
        <end position="438"/>
    </location>
</feature>